<comment type="similarity">
    <text evidence="4">Belongs to the serine/threonine dehydratase family.</text>
</comment>
<dbReference type="OrthoDB" id="7773036at2759"/>
<comment type="pathway">
    <text evidence="3">Carbohydrate biosynthesis; gluconeogenesis.</text>
</comment>
<dbReference type="InterPro" id="IPR000634">
    <property type="entry name" value="Ser/Thr_deHydtase_PyrdxlP-BS"/>
</dbReference>
<dbReference type="SUPFAM" id="SSF53686">
    <property type="entry name" value="Tryptophan synthase beta subunit-like PLP-dependent enzymes"/>
    <property type="match status" value="1"/>
</dbReference>
<dbReference type="CDD" id="cd06448">
    <property type="entry name" value="L-Ser-dehyd"/>
    <property type="match status" value="1"/>
</dbReference>
<dbReference type="Pfam" id="PF00291">
    <property type="entry name" value="PALP"/>
    <property type="match status" value="1"/>
</dbReference>
<reference evidence="12" key="1">
    <citation type="journal article" date="2020" name="Stud. Mycol.">
        <title>101 Dothideomycetes genomes: a test case for predicting lifestyles and emergence of pathogens.</title>
        <authorList>
            <person name="Haridas S."/>
            <person name="Albert R."/>
            <person name="Binder M."/>
            <person name="Bloem J."/>
            <person name="Labutti K."/>
            <person name="Salamov A."/>
            <person name="Andreopoulos B."/>
            <person name="Baker S."/>
            <person name="Barry K."/>
            <person name="Bills G."/>
            <person name="Bluhm B."/>
            <person name="Cannon C."/>
            <person name="Castanera R."/>
            <person name="Culley D."/>
            <person name="Daum C."/>
            <person name="Ezra D."/>
            <person name="Gonzalez J."/>
            <person name="Henrissat B."/>
            <person name="Kuo A."/>
            <person name="Liang C."/>
            <person name="Lipzen A."/>
            <person name="Lutzoni F."/>
            <person name="Magnuson J."/>
            <person name="Mondo S."/>
            <person name="Nolan M."/>
            <person name="Ohm R."/>
            <person name="Pangilinan J."/>
            <person name="Park H.-J."/>
            <person name="Ramirez L."/>
            <person name="Alfaro M."/>
            <person name="Sun H."/>
            <person name="Tritt A."/>
            <person name="Yoshinaga Y."/>
            <person name="Zwiers L.-H."/>
            <person name="Turgeon B."/>
            <person name="Goodwin S."/>
            <person name="Spatafora J."/>
            <person name="Crous P."/>
            <person name="Grigoriev I."/>
        </authorList>
    </citation>
    <scope>NUCLEOTIDE SEQUENCE</scope>
    <source>
        <strain evidence="12">CBS 130266</strain>
    </source>
</reference>
<dbReference type="PROSITE" id="PS00165">
    <property type="entry name" value="DEHYDRATASE_SER_THR"/>
    <property type="match status" value="1"/>
</dbReference>
<feature type="domain" description="Tryptophan synthase beta chain-like PALP" evidence="11">
    <location>
        <begin position="10"/>
        <end position="313"/>
    </location>
</feature>
<proteinExistence type="inferred from homology"/>
<evidence type="ECO:0000313" key="13">
    <source>
        <dbReference type="Proteomes" id="UP000800235"/>
    </source>
</evidence>
<dbReference type="GO" id="GO:0009097">
    <property type="term" value="P:isoleucine biosynthetic process"/>
    <property type="evidence" value="ECO:0007669"/>
    <property type="project" value="TreeGrafter"/>
</dbReference>
<comment type="caution">
    <text evidence="12">The sequence shown here is derived from an EMBL/GenBank/DDBJ whole genome shotgun (WGS) entry which is preliminary data.</text>
</comment>
<dbReference type="AlphaFoldDB" id="A0A9P4P1N4"/>
<dbReference type="GO" id="GO:0030170">
    <property type="term" value="F:pyridoxal phosphate binding"/>
    <property type="evidence" value="ECO:0007669"/>
    <property type="project" value="InterPro"/>
</dbReference>
<keyword evidence="13" id="KW-1185">Reference proteome</keyword>
<dbReference type="GO" id="GO:0004794">
    <property type="term" value="F:threonine deaminase activity"/>
    <property type="evidence" value="ECO:0007669"/>
    <property type="project" value="TreeGrafter"/>
</dbReference>
<evidence type="ECO:0000256" key="3">
    <source>
        <dbReference type="ARBA" id="ARBA00004742"/>
    </source>
</evidence>
<evidence type="ECO:0000256" key="6">
    <source>
        <dbReference type="ARBA" id="ARBA00022432"/>
    </source>
</evidence>
<keyword evidence="6" id="KW-0312">Gluconeogenesis</keyword>
<evidence type="ECO:0000256" key="4">
    <source>
        <dbReference type="ARBA" id="ARBA00010869"/>
    </source>
</evidence>
<dbReference type="Proteomes" id="UP000800235">
    <property type="component" value="Unassembled WGS sequence"/>
</dbReference>
<dbReference type="Gene3D" id="3.40.50.1100">
    <property type="match status" value="2"/>
</dbReference>
<protein>
    <recommendedName>
        <fullName evidence="5">L-serine ammonia-lyase</fullName>
        <ecNumber evidence="5">4.3.1.17</ecNumber>
    </recommendedName>
</protein>
<comment type="subcellular location">
    <subcellularLocation>
        <location evidence="2">Cytoplasm</location>
    </subcellularLocation>
</comment>
<evidence type="ECO:0000256" key="5">
    <source>
        <dbReference type="ARBA" id="ARBA00012093"/>
    </source>
</evidence>
<dbReference type="EMBL" id="MU007014">
    <property type="protein sequence ID" value="KAF2435183.1"/>
    <property type="molecule type" value="Genomic_DNA"/>
</dbReference>
<dbReference type="InterPro" id="IPR036052">
    <property type="entry name" value="TrpB-like_PALP_sf"/>
</dbReference>
<dbReference type="PANTHER" id="PTHR48078">
    <property type="entry name" value="THREONINE DEHYDRATASE, MITOCHONDRIAL-RELATED"/>
    <property type="match status" value="1"/>
</dbReference>
<evidence type="ECO:0000259" key="11">
    <source>
        <dbReference type="Pfam" id="PF00291"/>
    </source>
</evidence>
<keyword evidence="8" id="KW-0663">Pyridoxal phosphate</keyword>
<gene>
    <name evidence="12" type="ORF">EJ08DRAFT_581226</name>
</gene>
<comment type="catalytic activity">
    <reaction evidence="10">
        <text>L-serine = pyruvate + NH4(+)</text>
        <dbReference type="Rhea" id="RHEA:19169"/>
        <dbReference type="ChEBI" id="CHEBI:15361"/>
        <dbReference type="ChEBI" id="CHEBI:28938"/>
        <dbReference type="ChEBI" id="CHEBI:33384"/>
        <dbReference type="EC" id="4.3.1.17"/>
    </reaction>
</comment>
<dbReference type="EC" id="4.3.1.17" evidence="5"/>
<accession>A0A9P4P1N4</accession>
<dbReference type="InterPro" id="IPR050147">
    <property type="entry name" value="Ser/Thr_Dehydratase"/>
</dbReference>
<evidence type="ECO:0000313" key="12">
    <source>
        <dbReference type="EMBL" id="KAF2435183.1"/>
    </source>
</evidence>
<dbReference type="GO" id="GO:0006567">
    <property type="term" value="P:L-threonine catabolic process"/>
    <property type="evidence" value="ECO:0007669"/>
    <property type="project" value="TreeGrafter"/>
</dbReference>
<dbReference type="FunFam" id="3.40.50.1100:FF:000040">
    <property type="entry name" value="L-serine dehydratase, putative"/>
    <property type="match status" value="1"/>
</dbReference>
<evidence type="ECO:0000256" key="9">
    <source>
        <dbReference type="ARBA" id="ARBA00023239"/>
    </source>
</evidence>
<evidence type="ECO:0000256" key="8">
    <source>
        <dbReference type="ARBA" id="ARBA00022898"/>
    </source>
</evidence>
<evidence type="ECO:0000256" key="1">
    <source>
        <dbReference type="ARBA" id="ARBA00001933"/>
    </source>
</evidence>
<name>A0A9P4P1N4_9PEZI</name>
<evidence type="ECO:0000256" key="10">
    <source>
        <dbReference type="ARBA" id="ARBA00049406"/>
    </source>
</evidence>
<evidence type="ECO:0000256" key="7">
    <source>
        <dbReference type="ARBA" id="ARBA00022490"/>
    </source>
</evidence>
<dbReference type="GO" id="GO:0005737">
    <property type="term" value="C:cytoplasm"/>
    <property type="evidence" value="ECO:0007669"/>
    <property type="project" value="UniProtKB-SubCell"/>
</dbReference>
<organism evidence="12 13">
    <name type="scientific">Tothia fuscella</name>
    <dbReference type="NCBI Taxonomy" id="1048955"/>
    <lineage>
        <taxon>Eukaryota</taxon>
        <taxon>Fungi</taxon>
        <taxon>Dikarya</taxon>
        <taxon>Ascomycota</taxon>
        <taxon>Pezizomycotina</taxon>
        <taxon>Dothideomycetes</taxon>
        <taxon>Pleosporomycetidae</taxon>
        <taxon>Venturiales</taxon>
        <taxon>Cylindrosympodiaceae</taxon>
        <taxon>Tothia</taxon>
    </lineage>
</organism>
<dbReference type="GO" id="GO:0006094">
    <property type="term" value="P:gluconeogenesis"/>
    <property type="evidence" value="ECO:0007669"/>
    <property type="project" value="UniProtKB-KW"/>
</dbReference>
<keyword evidence="7" id="KW-0963">Cytoplasm</keyword>
<dbReference type="GO" id="GO:0006565">
    <property type="term" value="P:L-serine catabolic process"/>
    <property type="evidence" value="ECO:0007669"/>
    <property type="project" value="TreeGrafter"/>
</dbReference>
<dbReference type="PANTHER" id="PTHR48078:SF2">
    <property type="entry name" value="CATABOLIC L-SERINE_THREONINE DEHYDRATASE"/>
    <property type="match status" value="1"/>
</dbReference>
<dbReference type="InterPro" id="IPR001926">
    <property type="entry name" value="TrpB-like_PALP"/>
</dbReference>
<evidence type="ECO:0000256" key="2">
    <source>
        <dbReference type="ARBA" id="ARBA00004496"/>
    </source>
</evidence>
<dbReference type="GO" id="GO:0003941">
    <property type="term" value="F:L-serine ammonia-lyase activity"/>
    <property type="evidence" value="ECO:0007669"/>
    <property type="project" value="UniProtKB-EC"/>
</dbReference>
<keyword evidence="9" id="KW-0456">Lyase</keyword>
<comment type="cofactor">
    <cofactor evidence="1">
        <name>pyridoxal 5'-phosphate</name>
        <dbReference type="ChEBI" id="CHEBI:597326"/>
    </cofactor>
</comment>
<sequence length="354" mass="37347">MSSEKKVFVETPLHESAALSKAAGCRIFLKLENLQPSGSFKSRGIGHYLSTHLKANGSTTGTHFYSSSGGNAGLACVVAARTLGYPASVVVPLSTKPMMITKIKAVGATEVIQIGASWQEADSYLREVILVENKNGVYVPPFDHPAIWAGHSTIVPEIMEQLSRVTSANRPDAIVCSVGGGGLFAGIVQGLDAAGCPDVPILAVETAGAESLNAALKAGELITLPGINSQATSLGAVRVSERAFEYAQRSNVRSAVYNDAEAAMGCWRLADDERLMVELACGVNVAVCYGGRLEKALGKKLTTEDKVVIVLCGGSNVTVDMLAGWRKEYAYIEKEQAVSNEIPSSLTAPNGHRH</sequence>